<accession>A0A6A6ILR6</accession>
<keyword evidence="1 6" id="KW-0489">Methyltransferase</keyword>
<proteinExistence type="predicted"/>
<keyword evidence="3" id="KW-0949">S-adenosyl-L-methionine</keyword>
<dbReference type="InterPro" id="IPR016461">
    <property type="entry name" value="COMT-like"/>
</dbReference>
<dbReference type="InterPro" id="IPR036388">
    <property type="entry name" value="WH-like_DNA-bd_sf"/>
</dbReference>
<dbReference type="PANTHER" id="PTHR43712:SF12">
    <property type="entry name" value="STERIGMATOCYSTIN 8-O-METHYLTRANSFERASE"/>
    <property type="match status" value="1"/>
</dbReference>
<dbReference type="InterPro" id="IPR029063">
    <property type="entry name" value="SAM-dependent_MTases_sf"/>
</dbReference>
<dbReference type="SUPFAM" id="SSF53335">
    <property type="entry name" value="S-adenosyl-L-methionine-dependent methyltransferases"/>
    <property type="match status" value="1"/>
</dbReference>
<evidence type="ECO:0000256" key="2">
    <source>
        <dbReference type="ARBA" id="ARBA00022679"/>
    </source>
</evidence>
<dbReference type="Proteomes" id="UP000800094">
    <property type="component" value="Unassembled WGS sequence"/>
</dbReference>
<protein>
    <submittedName>
        <fullName evidence="6">S-adenosyl-L-methionine-dependent methyltransferase</fullName>
    </submittedName>
</protein>
<evidence type="ECO:0000259" key="5">
    <source>
        <dbReference type="Pfam" id="PF08100"/>
    </source>
</evidence>
<evidence type="ECO:0000259" key="4">
    <source>
        <dbReference type="Pfam" id="PF00891"/>
    </source>
</evidence>
<dbReference type="OrthoDB" id="2410195at2759"/>
<keyword evidence="7" id="KW-1185">Reference proteome</keyword>
<dbReference type="GO" id="GO:0008171">
    <property type="term" value="F:O-methyltransferase activity"/>
    <property type="evidence" value="ECO:0007669"/>
    <property type="project" value="InterPro"/>
</dbReference>
<name>A0A6A6ILR6_9PLEO</name>
<dbReference type="GO" id="GO:0032259">
    <property type="term" value="P:methylation"/>
    <property type="evidence" value="ECO:0007669"/>
    <property type="project" value="UniProtKB-KW"/>
</dbReference>
<dbReference type="RefSeq" id="XP_033686181.1">
    <property type="nucleotide sequence ID" value="XM_033826712.1"/>
</dbReference>
<dbReference type="Pfam" id="PF08100">
    <property type="entry name" value="Dimerisation"/>
    <property type="match status" value="1"/>
</dbReference>
<dbReference type="GeneID" id="54580042"/>
<evidence type="ECO:0000313" key="6">
    <source>
        <dbReference type="EMBL" id="KAF2251177.1"/>
    </source>
</evidence>
<dbReference type="Gene3D" id="1.10.10.10">
    <property type="entry name" value="Winged helix-like DNA-binding domain superfamily/Winged helix DNA-binding domain"/>
    <property type="match status" value="1"/>
</dbReference>
<sequence>MATRTNGTVSKATDGGDLLALADDVVRQTQAIAQYLQETKHAQPTFAPDCVGRPETLEYAKLHSDLKRSLEDLQYLVEGPKRHFRALCCQGYELAAIQVALDFGFFTIVPAEGQISLEELAEKAGMDLDRTRRIVRLLATEFIFREPTPGYVAHNPSSYLLHTDEEVRATLHYTVDEMLQAASATAENVRAAPHEYDSAVTPFTTRHGLPIFNYYEKDPKRSIRFAKAMAGWAKLNLNINALKEAFPWGKLKGTVVDVGGGSGKVSITLAQHFPDLNFVVQDSADMHAAGQSLLTDDIRGRVSFMQHSFFEPQPIGDAAAFILRACALNWCDRDVVRMFRALVPGLERSKPTTPLLINDLVVPVQGTLTRDFERGLRQIDLIMLVGFGGKLRTAAEFGALLKEADERYEIRNFRPEGLMGLLEVYLRR</sequence>
<dbReference type="AlphaFoldDB" id="A0A6A6ILR6"/>
<dbReference type="Pfam" id="PF00891">
    <property type="entry name" value="Methyltransf_2"/>
    <property type="match status" value="1"/>
</dbReference>
<dbReference type="PROSITE" id="PS51683">
    <property type="entry name" value="SAM_OMT_II"/>
    <property type="match status" value="1"/>
</dbReference>
<evidence type="ECO:0000313" key="7">
    <source>
        <dbReference type="Proteomes" id="UP000800094"/>
    </source>
</evidence>
<evidence type="ECO:0000256" key="3">
    <source>
        <dbReference type="ARBA" id="ARBA00022691"/>
    </source>
</evidence>
<evidence type="ECO:0000256" key="1">
    <source>
        <dbReference type="ARBA" id="ARBA00022603"/>
    </source>
</evidence>
<dbReference type="InterPro" id="IPR036390">
    <property type="entry name" value="WH_DNA-bd_sf"/>
</dbReference>
<keyword evidence="2 6" id="KW-0808">Transferase</keyword>
<dbReference type="PANTHER" id="PTHR43712">
    <property type="entry name" value="PUTATIVE (AFU_ORTHOLOGUE AFUA_4G14580)-RELATED"/>
    <property type="match status" value="1"/>
</dbReference>
<feature type="domain" description="O-methyltransferase dimerisation" evidence="5">
    <location>
        <begin position="95"/>
        <end position="163"/>
    </location>
</feature>
<gene>
    <name evidence="6" type="ORF">BU26DRAFT_503730</name>
</gene>
<dbReference type="SUPFAM" id="SSF46785">
    <property type="entry name" value="Winged helix' DNA-binding domain"/>
    <property type="match status" value="1"/>
</dbReference>
<feature type="domain" description="O-methyltransferase C-terminal" evidence="4">
    <location>
        <begin position="201"/>
        <end position="404"/>
    </location>
</feature>
<dbReference type="InterPro" id="IPR001077">
    <property type="entry name" value="COMT_C"/>
</dbReference>
<dbReference type="EMBL" id="ML987193">
    <property type="protein sequence ID" value="KAF2251177.1"/>
    <property type="molecule type" value="Genomic_DNA"/>
</dbReference>
<organism evidence="6 7">
    <name type="scientific">Trematosphaeria pertusa</name>
    <dbReference type="NCBI Taxonomy" id="390896"/>
    <lineage>
        <taxon>Eukaryota</taxon>
        <taxon>Fungi</taxon>
        <taxon>Dikarya</taxon>
        <taxon>Ascomycota</taxon>
        <taxon>Pezizomycotina</taxon>
        <taxon>Dothideomycetes</taxon>
        <taxon>Pleosporomycetidae</taxon>
        <taxon>Pleosporales</taxon>
        <taxon>Massarineae</taxon>
        <taxon>Trematosphaeriaceae</taxon>
        <taxon>Trematosphaeria</taxon>
    </lineage>
</organism>
<dbReference type="InterPro" id="IPR012967">
    <property type="entry name" value="COMT_dimerisation"/>
</dbReference>
<dbReference type="Gene3D" id="3.40.50.150">
    <property type="entry name" value="Vaccinia Virus protein VP39"/>
    <property type="match status" value="1"/>
</dbReference>
<reference evidence="6" key="1">
    <citation type="journal article" date="2020" name="Stud. Mycol.">
        <title>101 Dothideomycetes genomes: a test case for predicting lifestyles and emergence of pathogens.</title>
        <authorList>
            <person name="Haridas S."/>
            <person name="Albert R."/>
            <person name="Binder M."/>
            <person name="Bloem J."/>
            <person name="Labutti K."/>
            <person name="Salamov A."/>
            <person name="Andreopoulos B."/>
            <person name="Baker S."/>
            <person name="Barry K."/>
            <person name="Bills G."/>
            <person name="Bluhm B."/>
            <person name="Cannon C."/>
            <person name="Castanera R."/>
            <person name="Culley D."/>
            <person name="Daum C."/>
            <person name="Ezra D."/>
            <person name="Gonzalez J."/>
            <person name="Henrissat B."/>
            <person name="Kuo A."/>
            <person name="Liang C."/>
            <person name="Lipzen A."/>
            <person name="Lutzoni F."/>
            <person name="Magnuson J."/>
            <person name="Mondo S."/>
            <person name="Nolan M."/>
            <person name="Ohm R."/>
            <person name="Pangilinan J."/>
            <person name="Park H.-J."/>
            <person name="Ramirez L."/>
            <person name="Alfaro M."/>
            <person name="Sun H."/>
            <person name="Tritt A."/>
            <person name="Yoshinaga Y."/>
            <person name="Zwiers L.-H."/>
            <person name="Turgeon B."/>
            <person name="Goodwin S."/>
            <person name="Spatafora J."/>
            <person name="Crous P."/>
            <person name="Grigoriev I."/>
        </authorList>
    </citation>
    <scope>NUCLEOTIDE SEQUENCE</scope>
    <source>
        <strain evidence="6">CBS 122368</strain>
    </source>
</reference>